<protein>
    <recommendedName>
        <fullName evidence="3">FecR protein domain-containing protein</fullName>
    </recommendedName>
</protein>
<evidence type="ECO:0000313" key="5">
    <source>
        <dbReference type="Proteomes" id="UP000202440"/>
    </source>
</evidence>
<dbReference type="Pfam" id="PF04773">
    <property type="entry name" value="FecR"/>
    <property type="match status" value="1"/>
</dbReference>
<feature type="signal peptide" evidence="2">
    <location>
        <begin position="1"/>
        <end position="22"/>
    </location>
</feature>
<dbReference type="EMBL" id="CP022530">
    <property type="protein sequence ID" value="ASP40738.1"/>
    <property type="molecule type" value="Genomic_DNA"/>
</dbReference>
<evidence type="ECO:0000259" key="3">
    <source>
        <dbReference type="Pfam" id="PF04773"/>
    </source>
</evidence>
<sequence length="664" mass="69973">MYIRMNRVLFLTLLLAWVPAQASELAGRVIMVRGDVTAIDAEGAARSLGRRDPVYVTDTLRTAADGKVQIRFVDNALLALKPNTELRISTYQVTPGESGGTILMELVEGGFRTLTGSIGKGDKSDYEVRTPVASIGIRGTLYSIMLQEQALLAGVWEGAIALSSDIGQFELGAGADFNFAVLDESGFSGLLAPPTELQDTTPRTMNRSRSTARAPASDNNRDDSESPADNESVSVSMNDNDAALTDTDLVDTTASETADDVSNQAELAANDDNSGTETAAPQPEAKTSNTESASDRELASNDESTDMINDTEMTADGSDMAADSSDTLSSDAIDSDGNGTSTTPTVAEATTEEPALNPLEGEEEGATDTNIEIVDKDNNIVDACSRPNAPADCGTSSGGDPDTPTVPEPPTSADLRLSDQEYAVFLKSDRIGAVLSRGEQAGGIAIVIDDAEPVFYTTNEGNSTEVIRYAGTSVQRDTPLPGVEWGIWAGTTEQPVQSYPDISNPDVVDSRAETALWVTATPIRATDMAGLYGTVDFSSDAAGASFIGVNGEGQTLSQVDGRFTLNFDNGQISDGKLAAVFGAADAWKIEFNGNIEYDRQNAAMLNMLLLKGDHNGGALNLESSEFGGVLIAPDASDFLGGFSLQDLQGNTADGLVVWPLQNRR</sequence>
<feature type="compositionally biased region" description="Polar residues" evidence="1">
    <location>
        <begin position="227"/>
        <end position="237"/>
    </location>
</feature>
<dbReference type="AlphaFoldDB" id="A0A222FNZ7"/>
<name>A0A222FNZ7_9GAMM</name>
<feature type="compositionally biased region" description="Low complexity" evidence="1">
    <location>
        <begin position="238"/>
        <end position="254"/>
    </location>
</feature>
<dbReference type="InterPro" id="IPR006860">
    <property type="entry name" value="FecR"/>
</dbReference>
<accession>A0A222FNZ7</accession>
<evidence type="ECO:0000256" key="1">
    <source>
        <dbReference type="SAM" id="MobiDB-lite"/>
    </source>
</evidence>
<organism evidence="4 5">
    <name type="scientific">Bacterioplanes sanyensis</name>
    <dbReference type="NCBI Taxonomy" id="1249553"/>
    <lineage>
        <taxon>Bacteria</taxon>
        <taxon>Pseudomonadati</taxon>
        <taxon>Pseudomonadota</taxon>
        <taxon>Gammaproteobacteria</taxon>
        <taxon>Oceanospirillales</taxon>
        <taxon>Oceanospirillaceae</taxon>
        <taxon>Bacterioplanes</taxon>
    </lineage>
</organism>
<dbReference type="PANTHER" id="PTHR38731">
    <property type="entry name" value="LIPL45-RELATED LIPOPROTEIN-RELATED"/>
    <property type="match status" value="1"/>
</dbReference>
<dbReference type="Proteomes" id="UP000202440">
    <property type="component" value="Chromosome"/>
</dbReference>
<feature type="compositionally biased region" description="Polar residues" evidence="1">
    <location>
        <begin position="260"/>
        <end position="292"/>
    </location>
</feature>
<keyword evidence="5" id="KW-1185">Reference proteome</keyword>
<feature type="domain" description="FecR protein" evidence="3">
    <location>
        <begin position="58"/>
        <end position="160"/>
    </location>
</feature>
<feature type="compositionally biased region" description="Low complexity" evidence="1">
    <location>
        <begin position="315"/>
        <end position="355"/>
    </location>
</feature>
<feature type="chain" id="PRO_5012555955" description="FecR protein domain-containing protein" evidence="2">
    <location>
        <begin position="23"/>
        <end position="664"/>
    </location>
</feature>
<evidence type="ECO:0000256" key="2">
    <source>
        <dbReference type="SAM" id="SignalP"/>
    </source>
</evidence>
<gene>
    <name evidence="4" type="ORF">CHH28_19595</name>
</gene>
<feature type="compositionally biased region" description="Polar residues" evidence="1">
    <location>
        <begin position="197"/>
        <end position="211"/>
    </location>
</feature>
<feature type="region of interest" description="Disordered" evidence="1">
    <location>
        <begin position="192"/>
        <end position="413"/>
    </location>
</feature>
<proteinExistence type="predicted"/>
<keyword evidence="2" id="KW-0732">Signal</keyword>
<reference evidence="4 5" key="1">
    <citation type="submission" date="2017-07" db="EMBL/GenBank/DDBJ databases">
        <title>Annotated genome sequence of Bacterioplanes sanyensis isolated from Red Sea.</title>
        <authorList>
            <person name="Rehman Z.U."/>
        </authorList>
    </citation>
    <scope>NUCLEOTIDE SEQUENCE [LARGE SCALE GENOMIC DNA]</scope>
    <source>
        <strain evidence="4 5">NV9</strain>
    </source>
</reference>
<evidence type="ECO:0000313" key="4">
    <source>
        <dbReference type="EMBL" id="ASP40738.1"/>
    </source>
</evidence>
<dbReference type="KEGG" id="bsan:CHH28_19595"/>
<dbReference type="Gene3D" id="2.60.120.1440">
    <property type="match status" value="1"/>
</dbReference>